<name>A0ABT1BYQ2_9BACT</name>
<comment type="caution">
    <text evidence="5">The sequence shown here is derived from an EMBL/GenBank/DDBJ whole genome shotgun (WGS) entry which is preliminary data.</text>
</comment>
<dbReference type="CDD" id="cd18809">
    <property type="entry name" value="SF1_C_RecD"/>
    <property type="match status" value="1"/>
</dbReference>
<dbReference type="RefSeq" id="WP_252761567.1">
    <property type="nucleotide sequence ID" value="NZ_JAMXLY010000043.1"/>
</dbReference>
<keyword evidence="6" id="KW-1185">Reference proteome</keyword>
<evidence type="ECO:0000259" key="4">
    <source>
        <dbReference type="Pfam" id="PF14493"/>
    </source>
</evidence>
<keyword evidence="2" id="KW-1133">Transmembrane helix</keyword>
<dbReference type="InterPro" id="IPR051055">
    <property type="entry name" value="PIF1_helicase"/>
</dbReference>
<protein>
    <submittedName>
        <fullName evidence="5">AAA family ATPase</fullName>
    </submittedName>
</protein>
<reference evidence="5 6" key="1">
    <citation type="submission" date="2022-06" db="EMBL/GenBank/DDBJ databases">
        <title>A taxonomic note on the genus Prevotella: Description of four novel genera and emended description of the genera Hallella and Xylanibacter.</title>
        <authorList>
            <person name="Hitch T.C.A."/>
        </authorList>
    </citation>
    <scope>NUCLEOTIDE SEQUENCE [LARGE SCALE GENOMIC DNA]</scope>
    <source>
        <strain evidence="5 6">DSM 100619</strain>
    </source>
</reference>
<dbReference type="EMBL" id="JAMXLY010000043">
    <property type="protein sequence ID" value="MCO6026214.1"/>
    <property type="molecule type" value="Genomic_DNA"/>
</dbReference>
<dbReference type="SUPFAM" id="SSF52540">
    <property type="entry name" value="P-loop containing nucleoside triphosphate hydrolases"/>
    <property type="match status" value="2"/>
</dbReference>
<dbReference type="PANTHER" id="PTHR47642:SF5">
    <property type="entry name" value="ATP-DEPENDENT DNA HELICASE"/>
    <property type="match status" value="1"/>
</dbReference>
<dbReference type="Pfam" id="PF14493">
    <property type="entry name" value="HTH_40"/>
    <property type="match status" value="1"/>
</dbReference>
<proteinExistence type="predicted"/>
<feature type="domain" description="Helicase Helix-turn-helix" evidence="4">
    <location>
        <begin position="623"/>
        <end position="710"/>
    </location>
</feature>
<feature type="compositionally biased region" description="Basic residues" evidence="1">
    <location>
        <begin position="609"/>
        <end position="618"/>
    </location>
</feature>
<dbReference type="Pfam" id="PF05970">
    <property type="entry name" value="PIF1"/>
    <property type="match status" value="1"/>
</dbReference>
<dbReference type="InterPro" id="IPR029491">
    <property type="entry name" value="Helicase_HTH"/>
</dbReference>
<evidence type="ECO:0000256" key="2">
    <source>
        <dbReference type="SAM" id="Phobius"/>
    </source>
</evidence>
<evidence type="ECO:0000256" key="1">
    <source>
        <dbReference type="SAM" id="MobiDB-lite"/>
    </source>
</evidence>
<evidence type="ECO:0000313" key="6">
    <source>
        <dbReference type="Proteomes" id="UP001204015"/>
    </source>
</evidence>
<gene>
    <name evidence="5" type="ORF">NG821_10240</name>
</gene>
<dbReference type="Proteomes" id="UP001204015">
    <property type="component" value="Unassembled WGS sequence"/>
</dbReference>
<keyword evidence="2" id="KW-0472">Membrane</keyword>
<organism evidence="5 6">
    <name type="scientific">Segatella cerevisiae</name>
    <dbReference type="NCBI Taxonomy" id="2053716"/>
    <lineage>
        <taxon>Bacteria</taxon>
        <taxon>Pseudomonadati</taxon>
        <taxon>Bacteroidota</taxon>
        <taxon>Bacteroidia</taxon>
        <taxon>Bacteroidales</taxon>
        <taxon>Prevotellaceae</taxon>
        <taxon>Segatella</taxon>
    </lineage>
</organism>
<dbReference type="PANTHER" id="PTHR47642">
    <property type="entry name" value="ATP-DEPENDENT DNA HELICASE"/>
    <property type="match status" value="1"/>
</dbReference>
<accession>A0ABT1BYQ2</accession>
<evidence type="ECO:0000313" key="5">
    <source>
        <dbReference type="EMBL" id="MCO6026214.1"/>
    </source>
</evidence>
<feature type="domain" description="DNA helicase Pif1-like DEAD-box helicase" evidence="3">
    <location>
        <begin position="14"/>
        <end position="208"/>
    </location>
</feature>
<keyword evidence="2" id="KW-0812">Transmembrane</keyword>
<dbReference type="InterPro" id="IPR027417">
    <property type="entry name" value="P-loop_NTPase"/>
</dbReference>
<feature type="transmembrane region" description="Helical" evidence="2">
    <location>
        <begin position="46"/>
        <end position="68"/>
    </location>
</feature>
<sequence>MEENQDLKTAWEFIEHTGKSVFLTGKAGTGKTTFLKTLRKESTKRMIVVAPTGVAAINAAGVTIHSFFQLPPSPFIPQATFKNHFEYSKEKRNIMRTLDLLVIDEISMVRCDLLDAIDQVMRRFREHDKPFGGVQLLMIGDLQQLTPVVTPEEIEILKPYYQTPYFFGSQALQSVGFVTIELHHVYRQQDEKFIRILNHIRDGNPTKEDLDLLNKRYDPGFHPKTEEGYIRLTTHNRSAELYNEKELTQLPSPPFTYQAKIKGTFPEYCYPTDIQLTLKIGAQVMFIKNDTSEDHRFYNGRIGRVIALDENMIQVQCQGDEDAIEVKPETWENNKYVINPETKVIEPEIQGTFEQFPLRLAWAITIHKSQGLTFDHAIIDARFSFASGQVYVGLSRCKTLEGLVLASPLSGNSVIRDQRVDSFIRKQTDEAEFSIQQLPALKEEYFRDQLMELFNLNELTQETNNMLRLMAESFRRYSRILNAYQLIHLELSQKIVPTARKWITVIASTSIPDLHDSAFLQRVQRSAGYFLEELRKTFGTIIMISGEIHTDNKIAKKRLANNLSALSQTLRIKTWLLAHIKTNGFSTANYQKYKQEAILSTIEENTTDRKRKTAKPKPKREDTRMVTLQMLQAGKKPQEIAVIRHLTLGTIQTHIATLIEKDLLKAEGWISDRTLADVRQAQVKANGGGLSAIRENCTAGISYNELELAIVILKHTKRMP</sequence>
<feature type="region of interest" description="Disordered" evidence="1">
    <location>
        <begin position="604"/>
        <end position="623"/>
    </location>
</feature>
<dbReference type="Gene3D" id="3.40.50.300">
    <property type="entry name" value="P-loop containing nucleotide triphosphate hydrolases"/>
    <property type="match status" value="2"/>
</dbReference>
<dbReference type="InterPro" id="IPR010285">
    <property type="entry name" value="DNA_helicase_pif1-like_DEAD"/>
</dbReference>
<evidence type="ECO:0000259" key="3">
    <source>
        <dbReference type="Pfam" id="PF05970"/>
    </source>
</evidence>